<keyword evidence="2" id="KW-1133">Transmembrane helix</keyword>
<feature type="transmembrane region" description="Helical" evidence="2">
    <location>
        <begin position="225"/>
        <end position="245"/>
    </location>
</feature>
<feature type="transmembrane region" description="Helical" evidence="2">
    <location>
        <begin position="183"/>
        <end position="204"/>
    </location>
</feature>
<dbReference type="AlphaFoldDB" id="A0A9W7BFN4"/>
<proteinExistence type="predicted"/>
<sequence length="491" mass="55277">MTSPSNKVAPDITPPESPSTHIRKASSGITKMVSSIQPFLEENKIFQKVELYGTAIVSIVDMGTDIMTILKFHNSGRGSYANATLACVSTNLFLQSLHVFIVNAKKSRWIKLREQLIVFTLIKPGVDAYRASTSYEAEADSFCSPREELTIHRTIEMVAESIPTSVIQMAALISSTEVDVAQFLAILSSVCTAGFMSALISYDWDTSKENRLYSPKFYGYIPHSRPLKVLIFVNLFLMSSCNLVVRALSVCVLATKGGSFAVAILLAEMALYYVIKTMRGDLWYWPPMTTLGKRLVNVVFNVSLIKLAVDWSLVVQFRHPQEVGGAYFSFSLLVTVAIGLISLNFYEEPEGSWEKSRITLLMTSCCGIFLCSFALFLASINRKYLHTFVSTLTACQYISDIFTDNPNDDEARSYIFSRNEQKWKSVRDQCKAWLNERLPAWICEQPDWFNDYRKSLIPDHMVDDKRLMVQLKTKNVEAISARRRSSLSGLG</sequence>
<keyword evidence="4" id="KW-1185">Reference proteome</keyword>
<name>A0A9W7BFN4_9STRA</name>
<dbReference type="EMBL" id="BRXY01000368">
    <property type="protein sequence ID" value="GMH90221.1"/>
    <property type="molecule type" value="Genomic_DNA"/>
</dbReference>
<feature type="transmembrane region" description="Helical" evidence="2">
    <location>
        <begin position="326"/>
        <end position="346"/>
    </location>
</feature>
<feature type="region of interest" description="Disordered" evidence="1">
    <location>
        <begin position="1"/>
        <end position="22"/>
    </location>
</feature>
<evidence type="ECO:0000256" key="2">
    <source>
        <dbReference type="SAM" id="Phobius"/>
    </source>
</evidence>
<keyword evidence="2" id="KW-0472">Membrane</keyword>
<protein>
    <submittedName>
        <fullName evidence="3">Uncharacterized protein</fullName>
    </submittedName>
</protein>
<comment type="caution">
    <text evidence="3">The sequence shown here is derived from an EMBL/GenBank/DDBJ whole genome shotgun (WGS) entry which is preliminary data.</text>
</comment>
<reference evidence="4" key="1">
    <citation type="journal article" date="2023" name="Commun. Biol.">
        <title>Genome analysis of Parmales, the sister group of diatoms, reveals the evolutionary specialization of diatoms from phago-mixotrophs to photoautotrophs.</title>
        <authorList>
            <person name="Ban H."/>
            <person name="Sato S."/>
            <person name="Yoshikawa S."/>
            <person name="Yamada K."/>
            <person name="Nakamura Y."/>
            <person name="Ichinomiya M."/>
            <person name="Sato N."/>
            <person name="Blanc-Mathieu R."/>
            <person name="Endo H."/>
            <person name="Kuwata A."/>
            <person name="Ogata H."/>
        </authorList>
    </citation>
    <scope>NUCLEOTIDE SEQUENCE [LARGE SCALE GENOMIC DNA]</scope>
    <source>
        <strain evidence="4">NIES 3701</strain>
    </source>
</reference>
<evidence type="ECO:0000313" key="3">
    <source>
        <dbReference type="EMBL" id="GMH90221.1"/>
    </source>
</evidence>
<organism evidence="3 4">
    <name type="scientific">Triparma strigata</name>
    <dbReference type="NCBI Taxonomy" id="1606541"/>
    <lineage>
        <taxon>Eukaryota</taxon>
        <taxon>Sar</taxon>
        <taxon>Stramenopiles</taxon>
        <taxon>Ochrophyta</taxon>
        <taxon>Bolidophyceae</taxon>
        <taxon>Parmales</taxon>
        <taxon>Triparmaceae</taxon>
        <taxon>Triparma</taxon>
    </lineage>
</organism>
<dbReference type="Proteomes" id="UP001165085">
    <property type="component" value="Unassembled WGS sequence"/>
</dbReference>
<feature type="transmembrane region" description="Helical" evidence="2">
    <location>
        <begin position="358"/>
        <end position="380"/>
    </location>
</feature>
<dbReference type="OrthoDB" id="197540at2759"/>
<gene>
    <name evidence="3" type="ORF">TrST_g12947</name>
</gene>
<evidence type="ECO:0000256" key="1">
    <source>
        <dbReference type="SAM" id="MobiDB-lite"/>
    </source>
</evidence>
<feature type="transmembrane region" description="Helical" evidence="2">
    <location>
        <begin position="295"/>
        <end position="314"/>
    </location>
</feature>
<keyword evidence="2" id="KW-0812">Transmembrane</keyword>
<evidence type="ECO:0000313" key="4">
    <source>
        <dbReference type="Proteomes" id="UP001165085"/>
    </source>
</evidence>
<accession>A0A9W7BFN4</accession>
<feature type="transmembrane region" description="Helical" evidence="2">
    <location>
        <begin position="257"/>
        <end position="275"/>
    </location>
</feature>